<dbReference type="InterPro" id="IPR045584">
    <property type="entry name" value="Pilin-like"/>
</dbReference>
<reference evidence="2 3" key="1">
    <citation type="submission" date="2023-02" db="EMBL/GenBank/DDBJ databases">
        <title>Gemone sequence of Telluria chitinolytica ACM 3522T.</title>
        <authorList>
            <person name="Frediansyah A."/>
            <person name="Miess H."/>
            <person name="Gross H."/>
        </authorList>
    </citation>
    <scope>NUCLEOTIDE SEQUENCE [LARGE SCALE GENOMIC DNA]</scope>
    <source>
        <strain evidence="2 3">ACM 3522</strain>
    </source>
</reference>
<keyword evidence="1" id="KW-0472">Membrane</keyword>
<accession>A0ABY8BFT7</accession>
<dbReference type="EMBL" id="CP119083">
    <property type="protein sequence ID" value="WEF34785.1"/>
    <property type="molecule type" value="Genomic_DNA"/>
</dbReference>
<organism evidence="2 3">
    <name type="scientific">Pseudoduganella chitinolytica</name>
    <dbReference type="NCBI Taxonomy" id="34070"/>
    <lineage>
        <taxon>Bacteria</taxon>
        <taxon>Pseudomonadati</taxon>
        <taxon>Pseudomonadota</taxon>
        <taxon>Betaproteobacteria</taxon>
        <taxon>Burkholderiales</taxon>
        <taxon>Oxalobacteraceae</taxon>
        <taxon>Telluria group</taxon>
        <taxon>Pseudoduganella</taxon>
    </lineage>
</organism>
<gene>
    <name evidence="2" type="ORF">PX653_08500</name>
</gene>
<dbReference type="Gene3D" id="3.30.700.10">
    <property type="entry name" value="Glycoprotein, Type 4 Pilin"/>
    <property type="match status" value="1"/>
</dbReference>
<proteinExistence type="predicted"/>
<sequence>MLVIKPTLRLPGRKTGQFGFTLVELVIVIVLIGILGAFAGQRFFSRTNFDASGYANQLATLVRYGQKLAIAQNRSVFVRLNGGSVALCYDAACAARVTSPAGSNSGNAATRQRCVNPADNVYDPAWACEGMPDGLAMTNAGTFYFDAVGTPFNVADVQPTLVSTFPAALAVDIAGNGVTLRTTIEGSTGYVR</sequence>
<dbReference type="Pfam" id="PF07963">
    <property type="entry name" value="N_methyl"/>
    <property type="match status" value="1"/>
</dbReference>
<dbReference type="NCBIfam" id="TIGR02532">
    <property type="entry name" value="IV_pilin_GFxxxE"/>
    <property type="match status" value="1"/>
</dbReference>
<feature type="transmembrane region" description="Helical" evidence="1">
    <location>
        <begin position="20"/>
        <end position="39"/>
    </location>
</feature>
<dbReference type="InterPro" id="IPR012902">
    <property type="entry name" value="N_methyl_site"/>
</dbReference>
<keyword evidence="1" id="KW-0812">Transmembrane</keyword>
<keyword evidence="1" id="KW-1133">Transmembrane helix</keyword>
<keyword evidence="3" id="KW-1185">Reference proteome</keyword>
<dbReference type="SUPFAM" id="SSF54523">
    <property type="entry name" value="Pili subunits"/>
    <property type="match status" value="1"/>
</dbReference>
<dbReference type="Proteomes" id="UP001216510">
    <property type="component" value="Chromosome"/>
</dbReference>
<protein>
    <submittedName>
        <fullName evidence="2">Prepilin-type N-terminal cleavage/methylation domain-containing protein</fullName>
    </submittedName>
</protein>
<evidence type="ECO:0000313" key="3">
    <source>
        <dbReference type="Proteomes" id="UP001216510"/>
    </source>
</evidence>
<name>A0ABY8BFT7_9BURK</name>
<dbReference type="RefSeq" id="WP_277417456.1">
    <property type="nucleotide sequence ID" value="NZ_CP119083.1"/>
</dbReference>
<evidence type="ECO:0000256" key="1">
    <source>
        <dbReference type="SAM" id="Phobius"/>
    </source>
</evidence>
<evidence type="ECO:0000313" key="2">
    <source>
        <dbReference type="EMBL" id="WEF34785.1"/>
    </source>
</evidence>